<comment type="caution">
    <text evidence="8">The sequence shown here is derived from an EMBL/GenBank/DDBJ whole genome shotgun (WGS) entry which is preliminary data.</text>
</comment>
<dbReference type="Gene3D" id="1.10.1740.10">
    <property type="match status" value="1"/>
</dbReference>
<comment type="similarity">
    <text evidence="1">Belongs to the sigma-70 factor family. ECF subfamily.</text>
</comment>
<evidence type="ECO:0000256" key="3">
    <source>
        <dbReference type="ARBA" id="ARBA00023082"/>
    </source>
</evidence>
<accession>A0A0G0ZHZ8</accession>
<dbReference type="GO" id="GO:0003677">
    <property type="term" value="F:DNA binding"/>
    <property type="evidence" value="ECO:0007669"/>
    <property type="project" value="UniProtKB-KW"/>
</dbReference>
<feature type="domain" description="RNA polymerase sigma-70 region 2" evidence="6">
    <location>
        <begin position="13"/>
        <end position="79"/>
    </location>
</feature>
<name>A0A0G0ZHZ8_9BACT</name>
<keyword evidence="5" id="KW-0804">Transcription</keyword>
<dbReference type="Pfam" id="PF08281">
    <property type="entry name" value="Sigma70_r4_2"/>
    <property type="match status" value="1"/>
</dbReference>
<dbReference type="PANTHER" id="PTHR43133">
    <property type="entry name" value="RNA POLYMERASE ECF-TYPE SIGMA FACTO"/>
    <property type="match status" value="1"/>
</dbReference>
<dbReference type="InterPro" id="IPR039425">
    <property type="entry name" value="RNA_pol_sigma-70-like"/>
</dbReference>
<sequence length="172" mass="20393">MNPNALEQEFNKIYEQFADAIFRHCVFRVSDREKAKDLTQLAFVRLWDYMSQDKEIDNTRAFLYRIANNLIIDEYRKKKEISLDQMRDEEGFDIGFDTMHSIESRDEYEHAQALLEQLPDKYREALVMRHIDGLSVKDMASILHESENVISVRIHRAIEKLKTLSQNNGKHN</sequence>
<evidence type="ECO:0000256" key="1">
    <source>
        <dbReference type="ARBA" id="ARBA00010641"/>
    </source>
</evidence>
<feature type="domain" description="RNA polymerase sigma factor 70 region 4 type 2" evidence="7">
    <location>
        <begin position="112"/>
        <end position="161"/>
    </location>
</feature>
<organism evidence="8 9">
    <name type="scientific">Candidatus Nomurabacteria bacterium GW2011_GWC2_42_20</name>
    <dbReference type="NCBI Taxonomy" id="1618756"/>
    <lineage>
        <taxon>Bacteria</taxon>
        <taxon>Candidatus Nomuraibacteriota</taxon>
    </lineage>
</organism>
<keyword evidence="4" id="KW-0238">DNA-binding</keyword>
<dbReference type="InterPro" id="IPR013249">
    <property type="entry name" value="RNA_pol_sigma70_r4_t2"/>
</dbReference>
<dbReference type="InterPro" id="IPR036388">
    <property type="entry name" value="WH-like_DNA-bd_sf"/>
</dbReference>
<dbReference type="SUPFAM" id="SSF88946">
    <property type="entry name" value="Sigma2 domain of RNA polymerase sigma factors"/>
    <property type="match status" value="1"/>
</dbReference>
<dbReference type="AlphaFoldDB" id="A0A0G0ZHZ8"/>
<dbReference type="CDD" id="cd06171">
    <property type="entry name" value="Sigma70_r4"/>
    <property type="match status" value="1"/>
</dbReference>
<evidence type="ECO:0000256" key="2">
    <source>
        <dbReference type="ARBA" id="ARBA00023015"/>
    </source>
</evidence>
<evidence type="ECO:0000259" key="7">
    <source>
        <dbReference type="Pfam" id="PF08281"/>
    </source>
</evidence>
<dbReference type="NCBIfam" id="TIGR02937">
    <property type="entry name" value="sigma70-ECF"/>
    <property type="match status" value="1"/>
</dbReference>
<dbReference type="InterPro" id="IPR007627">
    <property type="entry name" value="RNA_pol_sigma70_r2"/>
</dbReference>
<keyword evidence="2" id="KW-0805">Transcription regulation</keyword>
<dbReference type="SUPFAM" id="SSF88659">
    <property type="entry name" value="Sigma3 and sigma4 domains of RNA polymerase sigma factors"/>
    <property type="match status" value="1"/>
</dbReference>
<dbReference type="GO" id="GO:0016987">
    <property type="term" value="F:sigma factor activity"/>
    <property type="evidence" value="ECO:0007669"/>
    <property type="project" value="UniProtKB-KW"/>
</dbReference>
<gene>
    <name evidence="8" type="ORF">UV12_C0001G0067</name>
</gene>
<dbReference type="Gene3D" id="1.10.10.10">
    <property type="entry name" value="Winged helix-like DNA-binding domain superfamily/Winged helix DNA-binding domain"/>
    <property type="match status" value="1"/>
</dbReference>
<dbReference type="EMBL" id="LCDG01000001">
    <property type="protein sequence ID" value="KKS48372.1"/>
    <property type="molecule type" value="Genomic_DNA"/>
</dbReference>
<dbReference type="Pfam" id="PF04542">
    <property type="entry name" value="Sigma70_r2"/>
    <property type="match status" value="1"/>
</dbReference>
<dbReference type="InterPro" id="IPR013325">
    <property type="entry name" value="RNA_pol_sigma_r2"/>
</dbReference>
<protein>
    <submittedName>
        <fullName evidence="8">RNA polymerase sigma factor</fullName>
    </submittedName>
</protein>
<evidence type="ECO:0000259" key="6">
    <source>
        <dbReference type="Pfam" id="PF04542"/>
    </source>
</evidence>
<evidence type="ECO:0000256" key="5">
    <source>
        <dbReference type="ARBA" id="ARBA00023163"/>
    </source>
</evidence>
<proteinExistence type="inferred from homology"/>
<dbReference type="PANTHER" id="PTHR43133:SF8">
    <property type="entry name" value="RNA POLYMERASE SIGMA FACTOR HI_1459-RELATED"/>
    <property type="match status" value="1"/>
</dbReference>
<evidence type="ECO:0000313" key="8">
    <source>
        <dbReference type="EMBL" id="KKS48372.1"/>
    </source>
</evidence>
<dbReference type="GO" id="GO:0006352">
    <property type="term" value="P:DNA-templated transcription initiation"/>
    <property type="evidence" value="ECO:0007669"/>
    <property type="project" value="InterPro"/>
</dbReference>
<dbReference type="InterPro" id="IPR013324">
    <property type="entry name" value="RNA_pol_sigma_r3/r4-like"/>
</dbReference>
<dbReference type="STRING" id="1618756.UV12_C0001G0067"/>
<evidence type="ECO:0000313" key="9">
    <source>
        <dbReference type="Proteomes" id="UP000034704"/>
    </source>
</evidence>
<dbReference type="InterPro" id="IPR014284">
    <property type="entry name" value="RNA_pol_sigma-70_dom"/>
</dbReference>
<evidence type="ECO:0000256" key="4">
    <source>
        <dbReference type="ARBA" id="ARBA00023125"/>
    </source>
</evidence>
<reference evidence="8 9" key="1">
    <citation type="journal article" date="2015" name="Nature">
        <title>rRNA introns, odd ribosomes, and small enigmatic genomes across a large radiation of phyla.</title>
        <authorList>
            <person name="Brown C.T."/>
            <person name="Hug L.A."/>
            <person name="Thomas B.C."/>
            <person name="Sharon I."/>
            <person name="Castelle C.J."/>
            <person name="Singh A."/>
            <person name="Wilkins M.J."/>
            <person name="Williams K.H."/>
            <person name="Banfield J.F."/>
        </authorList>
    </citation>
    <scope>NUCLEOTIDE SEQUENCE [LARGE SCALE GENOMIC DNA]</scope>
</reference>
<keyword evidence="3" id="KW-0731">Sigma factor</keyword>
<dbReference type="Proteomes" id="UP000034704">
    <property type="component" value="Unassembled WGS sequence"/>
</dbReference>